<sequence>MASSKARELLDSLVDHLQSQADLLPSLHAQLGLPPHALAADLERLRTLLAETVEAQIQQRNSEVNQWLERCEKVERDCSMLAKCLGAAAKASPSFIELRKVTVLPKRHEQLVAHQENLHKTYIAKIEQRNALTTRLILLSRTLGPGFYSSELLVPVAAVRGNDELPRRDVTPEKLSKLEKEIDRGRIEINRRLAQLSGVLEQVVWFYSELGIDLPVVETIEDLSVIIADEQMSCSEGSMSSASRTGGPGGGGNHNSDNPYDAILARYVSRLTEGDDEAFETLGVEGVDPTLDVMEYFDSLRTELDSIKSQRELSIQSMYDELEILWKRLGVDDAEIDAFVESNRGTTEETVASYEEEVRRMTERKRQSMSHFINSAREEIGALWDDLMTGPADRDHFTAMYNDEHTEELLTRHEEEIVRLKEERRSKGPLLHSIRRYFEILEDERKLADSISDSSRLTGRAPRGDPGRLLREEKMRKRVKKDKPRLQHELLQQIPEWEAAHQVPFRVNDERIVETLADSVEADIVQKDSKKRPRQGGPSSRATTPAPIITNAAQTSAQKHQGPSSQGPPAKRARLTPSTSGNQAPQYQAFPRSVTPSASGAVTGTIRGPLRVSAFNNGVTSTAQIMSATTNAKLIAPDPFTHVISIPLGQAALHQNPRRHYGVGSGIGLGSAPGTRLLGGSHAYGTTPFGSLGGPTVRSVSASEVTAAGSRGNPGIGFPSERATAAVAIVARKTRRESFKPRPSVDSLTSASETNARGASGMWNGGGGTLKEESEDEEVF</sequence>
<dbReference type="OrthoDB" id="642895at2759"/>
<dbReference type="Gene3D" id="1.20.58.1520">
    <property type="match status" value="1"/>
</dbReference>
<dbReference type="PANTHER" id="PTHR19321:SF41">
    <property type="entry name" value="FASCETTO-RELATED"/>
    <property type="match status" value="1"/>
</dbReference>
<gene>
    <name evidence="3" type="ORF">BS47DRAFT_1346390</name>
</gene>
<evidence type="ECO:0000256" key="2">
    <source>
        <dbReference type="SAM" id="MobiDB-lite"/>
    </source>
</evidence>
<evidence type="ECO:0000313" key="4">
    <source>
        <dbReference type="Proteomes" id="UP000886523"/>
    </source>
</evidence>
<feature type="region of interest" description="Disordered" evidence="2">
    <location>
        <begin position="734"/>
        <end position="780"/>
    </location>
</feature>
<dbReference type="AlphaFoldDB" id="A0A9P6DQZ1"/>
<feature type="compositionally biased region" description="Polar residues" evidence="2">
    <location>
        <begin position="556"/>
        <end position="567"/>
    </location>
</feature>
<dbReference type="EMBL" id="MU128997">
    <property type="protein sequence ID" value="KAF9511626.1"/>
    <property type="molecule type" value="Genomic_DNA"/>
</dbReference>
<dbReference type="PANTHER" id="PTHR19321">
    <property type="entry name" value="PROTEIN REGULATOR OF CYTOKINESIS 1 PRC1-RELATED"/>
    <property type="match status" value="1"/>
</dbReference>
<proteinExistence type="predicted"/>
<accession>A0A9P6DQZ1</accession>
<dbReference type="GO" id="GO:0005737">
    <property type="term" value="C:cytoplasm"/>
    <property type="evidence" value="ECO:0007669"/>
    <property type="project" value="TreeGrafter"/>
</dbReference>
<keyword evidence="1" id="KW-0175">Coiled coil</keyword>
<evidence type="ECO:0000313" key="3">
    <source>
        <dbReference type="EMBL" id="KAF9511626.1"/>
    </source>
</evidence>
<evidence type="ECO:0008006" key="5">
    <source>
        <dbReference type="Google" id="ProtNLM"/>
    </source>
</evidence>
<feature type="region of interest" description="Disordered" evidence="2">
    <location>
        <begin position="524"/>
        <end position="604"/>
    </location>
</feature>
<dbReference type="GO" id="GO:0051256">
    <property type="term" value="P:mitotic spindle midzone assembly"/>
    <property type="evidence" value="ECO:0007669"/>
    <property type="project" value="TreeGrafter"/>
</dbReference>
<protein>
    <recommendedName>
        <fullName evidence="5">Microtubule associated protein</fullName>
    </recommendedName>
</protein>
<reference evidence="3" key="1">
    <citation type="journal article" date="2020" name="Nat. Commun.">
        <title>Large-scale genome sequencing of mycorrhizal fungi provides insights into the early evolution of symbiotic traits.</title>
        <authorList>
            <person name="Miyauchi S."/>
            <person name="Kiss E."/>
            <person name="Kuo A."/>
            <person name="Drula E."/>
            <person name="Kohler A."/>
            <person name="Sanchez-Garcia M."/>
            <person name="Morin E."/>
            <person name="Andreopoulos B."/>
            <person name="Barry K.W."/>
            <person name="Bonito G."/>
            <person name="Buee M."/>
            <person name="Carver A."/>
            <person name="Chen C."/>
            <person name="Cichocki N."/>
            <person name="Clum A."/>
            <person name="Culley D."/>
            <person name="Crous P.W."/>
            <person name="Fauchery L."/>
            <person name="Girlanda M."/>
            <person name="Hayes R.D."/>
            <person name="Keri Z."/>
            <person name="LaButti K."/>
            <person name="Lipzen A."/>
            <person name="Lombard V."/>
            <person name="Magnuson J."/>
            <person name="Maillard F."/>
            <person name="Murat C."/>
            <person name="Nolan M."/>
            <person name="Ohm R.A."/>
            <person name="Pangilinan J."/>
            <person name="Pereira M.F."/>
            <person name="Perotto S."/>
            <person name="Peter M."/>
            <person name="Pfister S."/>
            <person name="Riley R."/>
            <person name="Sitrit Y."/>
            <person name="Stielow J.B."/>
            <person name="Szollosi G."/>
            <person name="Zifcakova L."/>
            <person name="Stursova M."/>
            <person name="Spatafora J.W."/>
            <person name="Tedersoo L."/>
            <person name="Vaario L.M."/>
            <person name="Yamada A."/>
            <person name="Yan M."/>
            <person name="Wang P."/>
            <person name="Xu J."/>
            <person name="Bruns T."/>
            <person name="Baldrian P."/>
            <person name="Vilgalys R."/>
            <person name="Dunand C."/>
            <person name="Henrissat B."/>
            <person name="Grigoriev I.V."/>
            <person name="Hibbett D."/>
            <person name="Nagy L.G."/>
            <person name="Martin F.M."/>
        </authorList>
    </citation>
    <scope>NUCLEOTIDE SEQUENCE</scope>
    <source>
        <strain evidence="3">UP504</strain>
    </source>
</reference>
<evidence type="ECO:0000256" key="1">
    <source>
        <dbReference type="SAM" id="Coils"/>
    </source>
</evidence>
<dbReference type="Pfam" id="PF03999">
    <property type="entry name" value="MAP65_ASE1"/>
    <property type="match status" value="1"/>
</dbReference>
<dbReference type="GO" id="GO:1990023">
    <property type="term" value="C:mitotic spindle midzone"/>
    <property type="evidence" value="ECO:0007669"/>
    <property type="project" value="TreeGrafter"/>
</dbReference>
<comment type="caution">
    <text evidence="3">The sequence shown here is derived from an EMBL/GenBank/DDBJ whole genome shotgun (WGS) entry which is preliminary data.</text>
</comment>
<feature type="compositionally biased region" description="Low complexity" evidence="2">
    <location>
        <begin position="542"/>
        <end position="555"/>
    </location>
</feature>
<dbReference type="GO" id="GO:0008017">
    <property type="term" value="F:microtubule binding"/>
    <property type="evidence" value="ECO:0007669"/>
    <property type="project" value="InterPro"/>
</dbReference>
<dbReference type="Proteomes" id="UP000886523">
    <property type="component" value="Unassembled WGS sequence"/>
</dbReference>
<feature type="compositionally biased region" description="Polar residues" evidence="2">
    <location>
        <begin position="576"/>
        <end position="586"/>
    </location>
</feature>
<feature type="region of interest" description="Disordered" evidence="2">
    <location>
        <begin position="236"/>
        <end position="257"/>
    </location>
</feature>
<dbReference type="InterPro" id="IPR007145">
    <property type="entry name" value="MAP65_Ase1_PRC1"/>
</dbReference>
<name>A0A9P6DQZ1_9AGAM</name>
<feature type="compositionally biased region" description="Polar residues" evidence="2">
    <location>
        <begin position="746"/>
        <end position="757"/>
    </location>
</feature>
<organism evidence="3 4">
    <name type="scientific">Hydnum rufescens UP504</name>
    <dbReference type="NCBI Taxonomy" id="1448309"/>
    <lineage>
        <taxon>Eukaryota</taxon>
        <taxon>Fungi</taxon>
        <taxon>Dikarya</taxon>
        <taxon>Basidiomycota</taxon>
        <taxon>Agaricomycotina</taxon>
        <taxon>Agaricomycetes</taxon>
        <taxon>Cantharellales</taxon>
        <taxon>Hydnaceae</taxon>
        <taxon>Hydnum</taxon>
    </lineage>
</organism>
<feature type="coiled-coil region" evidence="1">
    <location>
        <begin position="50"/>
        <end position="77"/>
    </location>
</feature>
<keyword evidence="4" id="KW-1185">Reference proteome</keyword>